<dbReference type="Proteomes" id="UP000270524">
    <property type="component" value="Unassembled WGS sequence"/>
</dbReference>
<evidence type="ECO:0000313" key="5">
    <source>
        <dbReference type="Proteomes" id="UP000270524"/>
    </source>
</evidence>
<dbReference type="Pfam" id="PF11725">
    <property type="entry name" value="AvrE_T3Es"/>
    <property type="match status" value="1"/>
</dbReference>
<name>A0A3M3QFJ0_PSECA</name>
<evidence type="ECO:0000313" key="3">
    <source>
        <dbReference type="EMBL" id="RMN87216.1"/>
    </source>
</evidence>
<evidence type="ECO:0000256" key="1">
    <source>
        <dbReference type="SAM" id="MobiDB-lite"/>
    </source>
</evidence>
<sequence length="1744" mass="190236">MSADCISVEPPVISRHPVDEGFFRIQLAIAWQQRTRRFTVQVSTANRNTGNVIQPPATADIRNPANLQQRTEQPTQRASHSLGSVGKRMLKKAGKLFQKAKAPRQAPATPPPARNTRTVPPTSNGQTAKNDLRESRLPGSSHRGTDDTGKSLRATRPDEASSSGTKADDPIEPSSPHGPRLQRNDGGRFEFKDEQLVRKAPPQGTIQLGADGKPDFSTFNTPGMAPLLSDILAKPGQTYLACQSQPDVQGHHLLQSNRHLLHLAQDDSSLAVIRSSTATLAVEANTPPALDMQRVDDHIHIDTPDGRKSLELPGKAHLAHITGVHKTTGFDRLPVREERLRIHEDRLYQFDPTGFRWKAPEHMEEIAFNSLATGGNGSIYAQSDDVVVDLSSPFMPHVEVKELTAFSVAPDNTAALLSGKETQAVLLTDMSPVIGSLTPKKTKALELDHGLAQAVAIGLSAKKLFVADNQGRLYSADRSAFERNEPTLRLMPERTHYTLAAQAMGGHKSVTGFINGDDGRVHALIKNRQGEIHSHALDEQASKLESGWNLTNALVLDNTLGLNMPTAPEPANRLNLDRAGLVGMSGGRIQRWDATPQCWKDAGIKDIDRLQRGADSNAYVLEGGKLLRLTVTPEHPNQAFDHNTALAQTARSTKVEMGKEIEGLEDRVITAFAMVSDTRFVALDDKNLLTVHKKDHPPVPMDFPGLEGDIKELSLDEKHNLYARTSTGGLFCLPKTAWQANKLGALLEGKWTPVATPQGQPVKALFSNDDNRLSAQIEDAPEQGLMQLKDGTWQTFKQRPVEENGLNDVHSRIKRSNKTWRIPGTGLTVRTDVNILGAGGVEKRNRPSAGELWRANVYKPDGKVPRFMKNIGNHIQHSFRGRLGLKEVYESESRLFNRLELIHETGGEPPAAGKDLKARIAGLDLGPRGATLVKDLEAFRDELESHSYTALMAIGQSYGSVKNLRQPDGLLNQHGELAKPSTRRELGKKLTELGSVLNFKSSGHDMIKELQDALTQVSPSADNPTGKLLSTLKRSGLKLTHPKIEIPLGQRRDAREDHGLSKARLALDLVTLKELGDLLDKIEERPRQTDITTFQNKLKILRERTYGENPVKQVTDMGFTDNAGLESGYEAVNSFLKSFKKPDHAVSVNMRAATGSKDQTELASKFKSMLKQLEHGDDEIGLQRSYGLNLTSPLNVLSDLGAGPFPSAGATGNRNYILNAERTEGGITLYLISEAAGAVSAGVGAGHDFWPGFFDENHPARSVDIGNDRKMTPNLRLGGDLTGTIAASKRAGVVFNIPDEDIDGFVDNLFEGKLSPLEILKKAVDHESYEARRFNADITLGGGPDARVGFNLSESGSSPFSAIARLGIAANVTANLMSYTDYSLTQKNDKTELREGGKNRPRLFNSLTAGGQARAQISASHVNPTTTPGATPASQSAANNLGIAGTATVEAKTVKRVKFRFNVAKPLTTESLTKLSKSLGEAFKDNTTKTRLAELADPLNARYAGKSPTEVVQAQLDGLNDLFKDTSSQNDKQYKALRGLKRATIEHKAAVNKHSVLDNARFETSKTNLSGLSQKSVMTKIMDSVRDATAPGNAERVAEFMRKDPKLRAMVKELEGSEGTLARVRLEPKDSMIDAIDEGSLDGTMTQKDLSTLLEDRNNMRIKRLVVFHTATQAENFTSPTPLVSYNSGANLSVTKTLGRINFIYGADQDKPIGYTFDGELSRPSASLKDAAEKLKQEGFELKS</sequence>
<dbReference type="EMBL" id="RBPH01000091">
    <property type="protein sequence ID" value="RMN82978.1"/>
    <property type="molecule type" value="Genomic_DNA"/>
</dbReference>
<organism evidence="3 5">
    <name type="scientific">Pseudomonas cannabina</name>
    <dbReference type="NCBI Taxonomy" id="86840"/>
    <lineage>
        <taxon>Bacteria</taxon>
        <taxon>Pseudomonadati</taxon>
        <taxon>Pseudomonadota</taxon>
        <taxon>Gammaproteobacteria</taxon>
        <taxon>Pseudomonadales</taxon>
        <taxon>Pseudomonadaceae</taxon>
        <taxon>Pseudomonas</taxon>
    </lineage>
</organism>
<proteinExistence type="predicted"/>
<gene>
    <name evidence="3" type="ORF">ALQ51_05065</name>
    <name evidence="2" type="ORF">ALQ53_04098</name>
</gene>
<dbReference type="EMBL" id="RBPJ01000338">
    <property type="protein sequence ID" value="RMN87216.1"/>
    <property type="molecule type" value="Genomic_DNA"/>
</dbReference>
<accession>A0A3M3QFJ0</accession>
<evidence type="ECO:0000313" key="4">
    <source>
        <dbReference type="Proteomes" id="UP000269335"/>
    </source>
</evidence>
<feature type="region of interest" description="Disordered" evidence="1">
    <location>
        <begin position="97"/>
        <end position="186"/>
    </location>
</feature>
<protein>
    <submittedName>
        <fullName evidence="3">AvrE1</fullName>
    </submittedName>
</protein>
<feature type="compositionally biased region" description="Basic and acidic residues" evidence="1">
    <location>
        <begin position="143"/>
        <end position="159"/>
    </location>
</feature>
<dbReference type="InterPro" id="IPR021085">
    <property type="entry name" value="AvrE_T3Es"/>
</dbReference>
<dbReference type="Proteomes" id="UP000269335">
    <property type="component" value="Unassembled WGS sequence"/>
</dbReference>
<evidence type="ECO:0000313" key="2">
    <source>
        <dbReference type="EMBL" id="RMN82978.1"/>
    </source>
</evidence>
<reference evidence="4 5" key="1">
    <citation type="submission" date="2018-08" db="EMBL/GenBank/DDBJ databases">
        <title>Recombination of ecologically and evolutionarily significant loci maintains genetic cohesion in the Pseudomonas syringae species complex.</title>
        <authorList>
            <person name="Dillon M."/>
            <person name="Thakur S."/>
            <person name="Almeida R.N.D."/>
            <person name="Weir B.S."/>
            <person name="Guttman D.S."/>
        </authorList>
    </citation>
    <scope>NUCLEOTIDE SEQUENCE [LARGE SCALE GENOMIC DNA]</scope>
    <source>
        <strain evidence="2 4">ICMP 15201</strain>
        <strain evidence="3 5">ICMP 15203</strain>
    </source>
</reference>
<comment type="caution">
    <text evidence="3">The sequence shown here is derived from an EMBL/GenBank/DDBJ whole genome shotgun (WGS) entry which is preliminary data.</text>
</comment>